<dbReference type="SUPFAM" id="SSF56529">
    <property type="entry name" value="FAH"/>
    <property type="match status" value="1"/>
</dbReference>
<dbReference type="PANTHER" id="PTHR11820">
    <property type="entry name" value="ACYLPYRUVASE"/>
    <property type="match status" value="1"/>
</dbReference>
<dbReference type="GO" id="GO:0046872">
    <property type="term" value="F:metal ion binding"/>
    <property type="evidence" value="ECO:0007669"/>
    <property type="project" value="UniProtKB-KW"/>
</dbReference>
<protein>
    <submittedName>
        <fullName evidence="4">2-hydroxyhepta-2,4-diene-1,7-dioate isomerase</fullName>
    </submittedName>
</protein>
<keyword evidence="1" id="KW-0479">Metal-binding</keyword>
<reference evidence="4 5" key="1">
    <citation type="submission" date="2018-07" db="EMBL/GenBank/DDBJ databases">
        <title>Whole genome sequence of Mycobacterium uberis.</title>
        <authorList>
            <person name="Benjak A."/>
        </authorList>
    </citation>
    <scope>NUCLEOTIDE SEQUENCE [LARGE SCALE GENOMIC DNA]</scope>
    <source>
        <strain evidence="4 5">Jura</strain>
    </source>
</reference>
<dbReference type="GO" id="GO:0019752">
    <property type="term" value="P:carboxylic acid metabolic process"/>
    <property type="evidence" value="ECO:0007669"/>
    <property type="project" value="UniProtKB-ARBA"/>
</dbReference>
<dbReference type="Proteomes" id="UP000258522">
    <property type="component" value="Unassembled WGS sequence"/>
</dbReference>
<sequence>MRLGRIVRSEGVVFVRIEGEPDDPDRMSSREVVAHLFGTLIFIGRSWQLTDVQLLAPMLASKVVCIGKNYADHIAERGSQAVLVLSDPVIFFKLNTSIIGIKLPIRLHANASPAHFEDELALLVGRQWKVIPAAQATDYILRYTIGNDVSGRDQQRADGQWAHAKGYVTFCSVGSWIVTDLGPLDPADIELHTEVNGDVRQHRCTSMMIHNAGAILERISAVMALLPGDLILTGTPAGVGSIEDGDTVSITVEGIGTLTNPSVSKGKS</sequence>
<dbReference type="Pfam" id="PF01557">
    <property type="entry name" value="FAA_hydrolase"/>
    <property type="match status" value="1"/>
</dbReference>
<dbReference type="GO" id="GO:0018773">
    <property type="term" value="F:acetylpyruvate hydrolase activity"/>
    <property type="evidence" value="ECO:0007669"/>
    <property type="project" value="TreeGrafter"/>
</dbReference>
<keyword evidence="4" id="KW-0413">Isomerase</keyword>
<proteinExistence type="predicted"/>
<evidence type="ECO:0000256" key="1">
    <source>
        <dbReference type="ARBA" id="ARBA00022723"/>
    </source>
</evidence>
<dbReference type="PANTHER" id="PTHR11820:SF7">
    <property type="entry name" value="ACYLPYRUVASE FAHD1, MITOCHONDRIAL"/>
    <property type="match status" value="1"/>
</dbReference>
<dbReference type="AlphaFoldDB" id="A0A3E1HG84"/>
<gene>
    <name evidence="4" type="ORF">MUBE_09290</name>
</gene>
<feature type="domain" description="Fumarylacetoacetase-like C-terminal" evidence="2">
    <location>
        <begin position="62"/>
        <end position="261"/>
    </location>
</feature>
<evidence type="ECO:0000313" key="5">
    <source>
        <dbReference type="Proteomes" id="UP000258522"/>
    </source>
</evidence>
<dbReference type="InterPro" id="IPR011234">
    <property type="entry name" value="Fumarylacetoacetase-like_C"/>
</dbReference>
<organism evidence="4 5">
    <name type="scientific">Mycobacterium uberis</name>
    <dbReference type="NCBI Taxonomy" id="2162698"/>
    <lineage>
        <taxon>Bacteria</taxon>
        <taxon>Bacillati</taxon>
        <taxon>Actinomycetota</taxon>
        <taxon>Actinomycetes</taxon>
        <taxon>Mycobacteriales</taxon>
        <taxon>Mycobacteriaceae</taxon>
        <taxon>Mycobacterium</taxon>
    </lineage>
</organism>
<evidence type="ECO:0000259" key="2">
    <source>
        <dbReference type="Pfam" id="PF01557"/>
    </source>
</evidence>
<dbReference type="InterPro" id="IPR036663">
    <property type="entry name" value="Fumarylacetoacetase_C_sf"/>
</dbReference>
<keyword evidence="5" id="KW-1185">Reference proteome</keyword>
<evidence type="ECO:0000259" key="3">
    <source>
        <dbReference type="Pfam" id="PF10370"/>
    </source>
</evidence>
<evidence type="ECO:0000313" key="4">
    <source>
        <dbReference type="EMBL" id="RFD25325.1"/>
    </source>
</evidence>
<feature type="domain" description="Rv2993c-like N-terminal" evidence="3">
    <location>
        <begin position="1"/>
        <end position="57"/>
    </location>
</feature>
<comment type="caution">
    <text evidence="4">The sequence shown here is derived from an EMBL/GenBank/DDBJ whole genome shotgun (WGS) entry which is preliminary data.</text>
</comment>
<dbReference type="Pfam" id="PF10370">
    <property type="entry name" value="Rv2993c-like_N"/>
    <property type="match status" value="1"/>
</dbReference>
<dbReference type="Gene3D" id="3.90.850.10">
    <property type="entry name" value="Fumarylacetoacetase-like, C-terminal domain"/>
    <property type="match status" value="1"/>
</dbReference>
<dbReference type="Gene3D" id="2.30.30.370">
    <property type="entry name" value="FAH"/>
    <property type="match status" value="1"/>
</dbReference>
<dbReference type="EMBL" id="QAYL01000015">
    <property type="protein sequence ID" value="RFD25325.1"/>
    <property type="molecule type" value="Genomic_DNA"/>
</dbReference>
<dbReference type="OrthoDB" id="9805307at2"/>
<name>A0A3E1HG84_9MYCO</name>
<dbReference type="RefSeq" id="WP_116540303.1">
    <property type="nucleotide sequence ID" value="NZ_QAYL01000015.1"/>
</dbReference>
<dbReference type="GO" id="GO:0016853">
    <property type="term" value="F:isomerase activity"/>
    <property type="evidence" value="ECO:0007669"/>
    <property type="project" value="UniProtKB-KW"/>
</dbReference>
<dbReference type="FunFam" id="3.90.850.10:FF:000002">
    <property type="entry name" value="2-hydroxyhepta-2,4-diene-1,7-dioate isomerase"/>
    <property type="match status" value="1"/>
</dbReference>
<accession>A0A3E1HG84</accession>
<dbReference type="InterPro" id="IPR018833">
    <property type="entry name" value="Rv2993c-like_N"/>
</dbReference>